<accession>A0A3A5M0T2</accession>
<reference evidence="1 2" key="1">
    <citation type="submission" date="2018-09" db="EMBL/GenBank/DDBJ databases">
        <title>Novel species of Arthrobacter.</title>
        <authorList>
            <person name="Liu Q."/>
            <person name="Xin Y.-H."/>
        </authorList>
    </citation>
    <scope>NUCLEOTIDE SEQUENCE [LARGE SCALE GENOMIC DNA]</scope>
    <source>
        <strain evidence="1 2">Hz2</strain>
    </source>
</reference>
<organism evidence="1 2">
    <name type="scientific">Arthrobacter cheniae</name>
    <dbReference type="NCBI Taxonomy" id="1258888"/>
    <lineage>
        <taxon>Bacteria</taxon>
        <taxon>Bacillati</taxon>
        <taxon>Actinomycetota</taxon>
        <taxon>Actinomycetes</taxon>
        <taxon>Micrococcales</taxon>
        <taxon>Micrococcaceae</taxon>
        <taxon>Arthrobacter</taxon>
    </lineage>
</organism>
<gene>
    <name evidence="1" type="ORF">D6T63_11050</name>
</gene>
<keyword evidence="2" id="KW-1185">Reference proteome</keyword>
<protein>
    <submittedName>
        <fullName evidence="1">Uncharacterized protein</fullName>
    </submittedName>
</protein>
<proteinExistence type="predicted"/>
<evidence type="ECO:0000313" key="2">
    <source>
        <dbReference type="Proteomes" id="UP000272560"/>
    </source>
</evidence>
<name>A0A3A5M0T2_9MICC</name>
<sequence length="110" mass="12686">MAANHVFFGIPATVVRCREIDVARLEPRLPHLLVSGKPNGHQTQSGYSMLISRNSRHSFDHAGKDECCYVNGRVVRCQRRKIDKLEPVIERVTFQRWPCLTDSIRIDDRI</sequence>
<comment type="caution">
    <text evidence="1">The sequence shown here is derived from an EMBL/GenBank/DDBJ whole genome shotgun (WGS) entry which is preliminary data.</text>
</comment>
<dbReference type="AlphaFoldDB" id="A0A3A5M0T2"/>
<evidence type="ECO:0000313" key="1">
    <source>
        <dbReference type="EMBL" id="RJT79150.1"/>
    </source>
</evidence>
<dbReference type="Proteomes" id="UP000272560">
    <property type="component" value="Unassembled WGS sequence"/>
</dbReference>
<dbReference type="EMBL" id="QZVT01000005">
    <property type="protein sequence ID" value="RJT79150.1"/>
    <property type="molecule type" value="Genomic_DNA"/>
</dbReference>